<evidence type="ECO:0000256" key="5">
    <source>
        <dbReference type="ARBA" id="ARBA00022692"/>
    </source>
</evidence>
<feature type="transmembrane region" description="Helical" evidence="8">
    <location>
        <begin position="106"/>
        <end position="125"/>
    </location>
</feature>
<evidence type="ECO:0000256" key="4">
    <source>
        <dbReference type="ARBA" id="ARBA00022679"/>
    </source>
</evidence>
<dbReference type="Pfam" id="PF13231">
    <property type="entry name" value="PMT_2"/>
    <property type="match status" value="1"/>
</dbReference>
<dbReference type="AlphaFoldDB" id="A0A6C1B2K2"/>
<feature type="transmembrane region" description="Helical" evidence="8">
    <location>
        <begin position="12"/>
        <end position="32"/>
    </location>
</feature>
<dbReference type="Proteomes" id="UP000501991">
    <property type="component" value="Chromosome"/>
</dbReference>
<evidence type="ECO:0000256" key="2">
    <source>
        <dbReference type="ARBA" id="ARBA00022475"/>
    </source>
</evidence>
<comment type="subcellular location">
    <subcellularLocation>
        <location evidence="1">Cell membrane</location>
        <topology evidence="1">Multi-pass membrane protein</topology>
    </subcellularLocation>
</comment>
<dbReference type="PANTHER" id="PTHR33908">
    <property type="entry name" value="MANNOSYLTRANSFERASE YKCB-RELATED"/>
    <property type="match status" value="1"/>
</dbReference>
<evidence type="ECO:0000259" key="9">
    <source>
        <dbReference type="Pfam" id="PF13231"/>
    </source>
</evidence>
<keyword evidence="2" id="KW-1003">Cell membrane</keyword>
<feature type="transmembrane region" description="Helical" evidence="8">
    <location>
        <begin position="277"/>
        <end position="296"/>
    </location>
</feature>
<dbReference type="GO" id="GO:0016763">
    <property type="term" value="F:pentosyltransferase activity"/>
    <property type="evidence" value="ECO:0007669"/>
    <property type="project" value="TreeGrafter"/>
</dbReference>
<dbReference type="KEGG" id="azq:G3580_09575"/>
<dbReference type="PANTHER" id="PTHR33908:SF11">
    <property type="entry name" value="MEMBRANE PROTEIN"/>
    <property type="match status" value="1"/>
</dbReference>
<dbReference type="RefSeq" id="WP_173765027.1">
    <property type="nucleotide sequence ID" value="NZ_CP048836.1"/>
</dbReference>
<sequence>MTAQQGRYTGLLLVLCVALTGYRIWVILRLGLDPYVDEAYYWGWSQALDWGYYSKPPMIAAMIAASEAVFGHTLIALKLPALLCYPLTALVVQALGARLFSPRIGFWAAVVVLTIPLVSALGLFVSTDAPLLLFWAIALWGLARALDSGRWSNWLVVGVAFGLGMMTKYTMAAFAGSAFLAMLADPRGRRALGSARPWIAFALGVALFIPNVWWNVEHAFPTFRHTAEITRLESRSWAPGEFGEFIGAQWLSFGPLLAFGLLWVLARTPRLWRQPAYRLLLVMVWPLLLLVSVQALTGRANGNWAAPIYVAASLLVPAYLLEARRGRLFALAVGVNIAVMCLVYHWPDVHRLTGKPMSAKLDPFKRARGWSALAAQVAPHLARHPDAILMGVDRETLAQLNYQLQPKAWVSWNPEGRVMDQYELTTRLVPGEQRPILFASEGPDIAAIAARFEHVEPLGEVRVQVYPKLLRQRFLFLLQGFKGYK</sequence>
<evidence type="ECO:0000256" key="7">
    <source>
        <dbReference type="ARBA" id="ARBA00023136"/>
    </source>
</evidence>
<feature type="transmembrane region" description="Helical" evidence="8">
    <location>
        <begin position="155"/>
        <end position="183"/>
    </location>
</feature>
<evidence type="ECO:0000256" key="8">
    <source>
        <dbReference type="SAM" id="Phobius"/>
    </source>
</evidence>
<reference evidence="10 11" key="1">
    <citation type="submission" date="2020-02" db="EMBL/GenBank/DDBJ databases">
        <title>Nitrogenibacter mangrovi gen. nov., sp. nov. isolated from mangrove sediment, a denitrifying betaproteobacterium.</title>
        <authorList>
            <person name="Liao H."/>
            <person name="Tian Y."/>
        </authorList>
    </citation>
    <scope>NUCLEOTIDE SEQUENCE [LARGE SCALE GENOMIC DNA]</scope>
    <source>
        <strain evidence="10 11">M9-3-2</strain>
    </source>
</reference>
<protein>
    <submittedName>
        <fullName evidence="10">Glycosyltransferase family 39 protein</fullName>
    </submittedName>
</protein>
<evidence type="ECO:0000313" key="11">
    <source>
        <dbReference type="Proteomes" id="UP000501991"/>
    </source>
</evidence>
<feature type="transmembrane region" description="Helical" evidence="8">
    <location>
        <begin position="195"/>
        <end position="214"/>
    </location>
</feature>
<evidence type="ECO:0000313" key="10">
    <source>
        <dbReference type="EMBL" id="QID17866.1"/>
    </source>
</evidence>
<keyword evidence="4 10" id="KW-0808">Transferase</keyword>
<feature type="transmembrane region" description="Helical" evidence="8">
    <location>
        <begin position="328"/>
        <end position="346"/>
    </location>
</feature>
<dbReference type="GO" id="GO:0005886">
    <property type="term" value="C:plasma membrane"/>
    <property type="evidence" value="ECO:0007669"/>
    <property type="project" value="UniProtKB-SubCell"/>
</dbReference>
<dbReference type="GO" id="GO:0009103">
    <property type="term" value="P:lipopolysaccharide biosynthetic process"/>
    <property type="evidence" value="ECO:0007669"/>
    <property type="project" value="UniProtKB-ARBA"/>
</dbReference>
<keyword evidence="6 8" id="KW-1133">Transmembrane helix</keyword>
<feature type="domain" description="Glycosyltransferase RgtA/B/C/D-like" evidence="9">
    <location>
        <begin position="54"/>
        <end position="214"/>
    </location>
</feature>
<keyword evidence="7 8" id="KW-0472">Membrane</keyword>
<dbReference type="InterPro" id="IPR038731">
    <property type="entry name" value="RgtA/B/C-like"/>
</dbReference>
<dbReference type="EMBL" id="CP048836">
    <property type="protein sequence ID" value="QID17866.1"/>
    <property type="molecule type" value="Genomic_DNA"/>
</dbReference>
<evidence type="ECO:0000256" key="6">
    <source>
        <dbReference type="ARBA" id="ARBA00022989"/>
    </source>
</evidence>
<feature type="transmembrane region" description="Helical" evidence="8">
    <location>
        <begin position="245"/>
        <end position="265"/>
    </location>
</feature>
<feature type="transmembrane region" description="Helical" evidence="8">
    <location>
        <begin position="302"/>
        <end position="321"/>
    </location>
</feature>
<keyword evidence="3" id="KW-0328">Glycosyltransferase</keyword>
<keyword evidence="5 8" id="KW-0812">Transmembrane</keyword>
<organism evidence="10 11">
    <name type="scientific">Nitrogeniibacter mangrovi</name>
    <dbReference type="NCBI Taxonomy" id="2016596"/>
    <lineage>
        <taxon>Bacteria</taxon>
        <taxon>Pseudomonadati</taxon>
        <taxon>Pseudomonadota</taxon>
        <taxon>Betaproteobacteria</taxon>
        <taxon>Rhodocyclales</taxon>
        <taxon>Zoogloeaceae</taxon>
        <taxon>Nitrogeniibacter</taxon>
    </lineage>
</organism>
<proteinExistence type="predicted"/>
<gene>
    <name evidence="10" type="ORF">G3580_09575</name>
</gene>
<dbReference type="InterPro" id="IPR050297">
    <property type="entry name" value="LipidA_mod_glycosyltrf_83"/>
</dbReference>
<name>A0A6C1B2K2_9RHOO</name>
<accession>A0A6C1B2K2</accession>
<evidence type="ECO:0000256" key="1">
    <source>
        <dbReference type="ARBA" id="ARBA00004651"/>
    </source>
</evidence>
<evidence type="ECO:0000256" key="3">
    <source>
        <dbReference type="ARBA" id="ARBA00022676"/>
    </source>
</evidence>
<keyword evidence="11" id="KW-1185">Reference proteome</keyword>